<reference evidence="1 2" key="1">
    <citation type="journal article" date="2014" name="Appl. Environ. Microbiol.">
        <title>Genomic features of a bumble bee symbiont reflect its host environment.</title>
        <authorList>
            <person name="Martinson V.G."/>
            <person name="Magoc T."/>
            <person name="Koch H."/>
            <person name="Salzberg S.L."/>
            <person name="Moran N.A."/>
        </authorList>
    </citation>
    <scope>NUCLEOTIDE SEQUENCE [LARGE SCALE GENOMIC DNA]</scope>
    <source>
        <strain evidence="1 2">Bimp</strain>
    </source>
</reference>
<dbReference type="InterPro" id="IPR006487">
    <property type="entry name" value="Phage_lambda_L"/>
</dbReference>
<sequence>MIPKKMLLDITKIAQDTIIDLYEVDLTKIVGNKTIFRFHNGLNELRRPITWQGNIYEPYPIKVEGFEKNGQGTSNRPTMSVSNALGFITGLINDFDGLLGAIVTRHEVPVKYLDAVNFENGNQYADPFCEIISNYVIEQVKQQNAMVVTFELALPCESDGALIPARTIIANTCGWIYRSSECGYTGGAVADEFDNPTNDITKDKCSRCLTGCKLRFGQHGILPFGGFPTAAKIS</sequence>
<dbReference type="NCBIfam" id="TIGR01600">
    <property type="entry name" value="phage_tail_L"/>
    <property type="match status" value="1"/>
</dbReference>
<dbReference type="GO" id="GO:0046718">
    <property type="term" value="P:symbiont entry into host cell"/>
    <property type="evidence" value="ECO:0007669"/>
    <property type="project" value="InterPro"/>
</dbReference>
<accession>A0AB94IA34</accession>
<dbReference type="GO" id="GO:0051536">
    <property type="term" value="F:iron-sulfur cluster binding"/>
    <property type="evidence" value="ECO:0007669"/>
    <property type="project" value="InterPro"/>
</dbReference>
<keyword evidence="2" id="KW-1185">Reference proteome</keyword>
<dbReference type="RefSeq" id="WP_133459493.1">
    <property type="nucleotide sequence ID" value="NZ_AWGA01000129.1"/>
</dbReference>
<name>A0AB94IA34_9GAMM</name>
<organism evidence="1 2">
    <name type="scientific">Candidatus Schmidhempelia bombi str. Bimp</name>
    <dbReference type="NCBI Taxonomy" id="1387197"/>
    <lineage>
        <taxon>Bacteria</taxon>
        <taxon>Pseudomonadati</taxon>
        <taxon>Pseudomonadota</taxon>
        <taxon>Gammaproteobacteria</taxon>
        <taxon>Orbales</taxon>
        <taxon>Orbaceae</taxon>
        <taxon>Candidatus Schmidhempelia</taxon>
    </lineage>
</organism>
<dbReference type="GO" id="GO:0030430">
    <property type="term" value="C:host cell cytoplasm"/>
    <property type="evidence" value="ECO:0007669"/>
    <property type="project" value="InterPro"/>
</dbReference>
<dbReference type="Pfam" id="PF05100">
    <property type="entry name" value="Phage_tail_L"/>
    <property type="match status" value="1"/>
</dbReference>
<dbReference type="AlphaFoldDB" id="A0AB94IA34"/>
<dbReference type="Proteomes" id="UP000506160">
    <property type="component" value="Unassembled WGS sequence"/>
</dbReference>
<evidence type="ECO:0000313" key="2">
    <source>
        <dbReference type="Proteomes" id="UP000506160"/>
    </source>
</evidence>
<proteinExistence type="predicted"/>
<evidence type="ECO:0000313" key="1">
    <source>
        <dbReference type="EMBL" id="TEA26240.1"/>
    </source>
</evidence>
<dbReference type="EMBL" id="AWGA01000129">
    <property type="protein sequence ID" value="TEA26240.1"/>
    <property type="molecule type" value="Genomic_DNA"/>
</dbReference>
<protein>
    <submittedName>
        <fullName evidence="1">Phage minor tail protein L</fullName>
    </submittedName>
</protein>
<comment type="caution">
    <text evidence="1">The sequence shown here is derived from an EMBL/GenBank/DDBJ whole genome shotgun (WGS) entry which is preliminary data.</text>
</comment>
<gene>
    <name evidence="1" type="ORF">O970_09700</name>
</gene>